<dbReference type="GO" id="GO:0016779">
    <property type="term" value="F:nucleotidyltransferase activity"/>
    <property type="evidence" value="ECO:0007669"/>
    <property type="project" value="UniProtKB-KW"/>
</dbReference>
<evidence type="ECO:0000313" key="5">
    <source>
        <dbReference type="Proteomes" id="UP000092574"/>
    </source>
</evidence>
<dbReference type="RefSeq" id="WP_065543801.1">
    <property type="nucleotide sequence ID" value="NZ_CP015405.2"/>
</dbReference>
<reference evidence="4" key="1">
    <citation type="submission" date="2017-04" db="EMBL/GenBank/DDBJ databases">
        <title>Complete Genome Sequences of Twelve Strains of a Stable Defined Moderately Diverse Mouse Microbiota 2 (sDMDMm2).</title>
        <authorList>
            <person name="Uchimura Y."/>
            <person name="Wyss M."/>
            <person name="Brugiroux S."/>
            <person name="Limenitakis J.P."/>
            <person name="Stecher B."/>
            <person name="McCoy K.D."/>
            <person name="Macpherson A.J."/>
        </authorList>
    </citation>
    <scope>NUCLEOTIDE SEQUENCE</scope>
    <source>
        <strain evidence="4">YL58</strain>
    </source>
</reference>
<keyword evidence="2 4" id="KW-0548">Nucleotidyltransferase</keyword>
<protein>
    <submittedName>
        <fullName evidence="4">Choline-phosphate cytidylyltransferase</fullName>
    </submittedName>
</protein>
<dbReference type="InterPro" id="IPR050065">
    <property type="entry name" value="GlmU-like"/>
</dbReference>
<feature type="domain" description="MobA-like NTP transferase" evidence="3">
    <location>
        <begin position="8"/>
        <end position="101"/>
    </location>
</feature>
<evidence type="ECO:0000313" key="4">
    <source>
        <dbReference type="EMBL" id="ANU77695.1"/>
    </source>
</evidence>
<gene>
    <name evidence="4" type="ORF">A4V09_19270</name>
</gene>
<dbReference type="Gene3D" id="3.90.550.10">
    <property type="entry name" value="Spore Coat Polysaccharide Biosynthesis Protein SpsA, Chain A"/>
    <property type="match status" value="1"/>
</dbReference>
<dbReference type="InterPro" id="IPR025877">
    <property type="entry name" value="MobA-like_NTP_Trfase"/>
</dbReference>
<accession>A0A1C7IDM7</accession>
<proteinExistence type="predicted"/>
<evidence type="ECO:0000259" key="3">
    <source>
        <dbReference type="Pfam" id="PF12804"/>
    </source>
</evidence>
<dbReference type="SUPFAM" id="SSF53448">
    <property type="entry name" value="Nucleotide-diphospho-sugar transferases"/>
    <property type="match status" value="1"/>
</dbReference>
<dbReference type="InterPro" id="IPR029044">
    <property type="entry name" value="Nucleotide-diphossugar_trans"/>
</dbReference>
<dbReference type="Pfam" id="PF12804">
    <property type="entry name" value="NTP_transf_3"/>
    <property type="match status" value="1"/>
</dbReference>
<keyword evidence="5" id="KW-1185">Reference proteome</keyword>
<evidence type="ECO:0000256" key="1">
    <source>
        <dbReference type="ARBA" id="ARBA00022679"/>
    </source>
</evidence>
<dbReference type="PANTHER" id="PTHR43584">
    <property type="entry name" value="NUCLEOTIDYL TRANSFERASE"/>
    <property type="match status" value="1"/>
</dbReference>
<dbReference type="Proteomes" id="UP000092574">
    <property type="component" value="Chromosome"/>
</dbReference>
<sequence>MSYQADNAVILAAGLSSRFAPISYEMPKALTPVRGEVLIERQIRQLREAGIDQVIVVTGYKAEMFEYLKEKLGVILVHNGEYQEKNNHSSIYAVREYLKNTYICCGDNYLNINPFEKNVEQSYYSALYAAGETDEWCMETDGDGIITSVKIGGRDAWYMNGPAFWSEEFSRTFLDILEEAYGKPQTAGKMWENIYLENIDSLPLKLRKYHDSVIYEFDSLEELREFDGTYKEHSGSRIMEYISETLGCREGDIYSIDPAKNADGSVSGIQFLAPGGAYQYDYAAGSIVRYAKQGSCRS</sequence>
<dbReference type="STRING" id="1796616.A4V09_19270"/>
<name>A0A1C7IDM7_9FIRM</name>
<dbReference type="AlphaFoldDB" id="A0A1C7IDM7"/>
<dbReference type="EMBL" id="CP015405">
    <property type="protein sequence ID" value="ANU77695.1"/>
    <property type="molecule type" value="Genomic_DNA"/>
</dbReference>
<evidence type="ECO:0000256" key="2">
    <source>
        <dbReference type="ARBA" id="ARBA00022695"/>
    </source>
</evidence>
<dbReference type="CDD" id="cd02523">
    <property type="entry name" value="PC_cytidylyltransferase"/>
    <property type="match status" value="1"/>
</dbReference>
<keyword evidence="1" id="KW-0808">Transferase</keyword>
<dbReference type="OrthoDB" id="9803871at2"/>
<organism evidence="4 5">
    <name type="scientific">Blautia pseudococcoides</name>
    <dbReference type="NCBI Taxonomy" id="1796616"/>
    <lineage>
        <taxon>Bacteria</taxon>
        <taxon>Bacillati</taxon>
        <taxon>Bacillota</taxon>
        <taxon>Clostridia</taxon>
        <taxon>Lachnospirales</taxon>
        <taxon>Lachnospiraceae</taxon>
        <taxon>Blautia</taxon>
    </lineage>
</organism>
<dbReference type="KEGG" id="byl:A4V09_19270"/>
<dbReference type="PANTHER" id="PTHR43584:SF5">
    <property type="entry name" value="PROTEIN LICC"/>
    <property type="match status" value="1"/>
</dbReference>